<comment type="caution">
    <text evidence="1">The sequence shown here is derived from an EMBL/GenBank/DDBJ whole genome shotgun (WGS) entry which is preliminary data.</text>
</comment>
<organism evidence="1 2">
    <name type="scientific">Gossypium arboreum</name>
    <name type="common">Tree cotton</name>
    <name type="synonym">Gossypium nanking</name>
    <dbReference type="NCBI Taxonomy" id="29729"/>
    <lineage>
        <taxon>Eukaryota</taxon>
        <taxon>Viridiplantae</taxon>
        <taxon>Streptophyta</taxon>
        <taxon>Embryophyta</taxon>
        <taxon>Tracheophyta</taxon>
        <taxon>Spermatophyta</taxon>
        <taxon>Magnoliopsida</taxon>
        <taxon>eudicotyledons</taxon>
        <taxon>Gunneridae</taxon>
        <taxon>Pentapetalae</taxon>
        <taxon>rosids</taxon>
        <taxon>malvids</taxon>
        <taxon>Malvales</taxon>
        <taxon>Malvaceae</taxon>
        <taxon>Malvoideae</taxon>
        <taxon>Gossypium</taxon>
    </lineage>
</organism>
<gene>
    <name evidence="1" type="ORF">F383_33639</name>
</gene>
<name>A0A0B0N565_GOSAR</name>
<evidence type="ECO:0000313" key="2">
    <source>
        <dbReference type="Proteomes" id="UP000032142"/>
    </source>
</evidence>
<dbReference type="EMBL" id="JRRC01464870">
    <property type="protein sequence ID" value="KHG07009.1"/>
    <property type="molecule type" value="Genomic_DNA"/>
</dbReference>
<evidence type="ECO:0000313" key="1">
    <source>
        <dbReference type="EMBL" id="KHG07009.1"/>
    </source>
</evidence>
<dbReference type="Proteomes" id="UP000032142">
    <property type="component" value="Unassembled WGS sequence"/>
</dbReference>
<proteinExistence type="predicted"/>
<keyword evidence="2" id="KW-1185">Reference proteome</keyword>
<reference evidence="2" key="1">
    <citation type="submission" date="2014-09" db="EMBL/GenBank/DDBJ databases">
        <authorList>
            <person name="Mudge J."/>
            <person name="Ramaraj T."/>
            <person name="Lindquist I.E."/>
            <person name="Bharti A.K."/>
            <person name="Sundararajan A."/>
            <person name="Cameron C.T."/>
            <person name="Woodward J.E."/>
            <person name="May G.D."/>
            <person name="Brubaker C."/>
            <person name="Broadhvest J."/>
            <person name="Wilkins T.A."/>
        </authorList>
    </citation>
    <scope>NUCLEOTIDE SEQUENCE</scope>
    <source>
        <strain evidence="2">cv. AKA8401</strain>
    </source>
</reference>
<sequence length="21" mass="2408">MASVCDMCIRIRPYLGYDIGM</sequence>
<dbReference type="AlphaFoldDB" id="A0A0B0N565"/>
<protein>
    <submittedName>
        <fullName evidence="1">Uncharacterized protein</fullName>
    </submittedName>
</protein>
<accession>A0A0B0N565</accession>